<accession>A0A0V0GWQ5</accession>
<name>A0A0V0GWQ5_SOLCH</name>
<sequence length="96" mass="10772">MEEMHISLLGKRIAEKELFDQFIAGLGQLVTVVLHCQTMLVEHGLTVEWSVRKHVVIVFIGLQARITIQFSCPTCLQGLELLTVSQGIRGKEARDI</sequence>
<protein>
    <submittedName>
        <fullName evidence="1">Putative ovule protein</fullName>
    </submittedName>
</protein>
<reference evidence="1" key="1">
    <citation type="submission" date="2015-12" db="EMBL/GenBank/DDBJ databases">
        <title>Gene expression during late stages of embryo sac development: a critical building block for successful pollen-pistil interactions.</title>
        <authorList>
            <person name="Liu Y."/>
            <person name="Joly V."/>
            <person name="Sabar M."/>
            <person name="Matton D.P."/>
        </authorList>
    </citation>
    <scope>NUCLEOTIDE SEQUENCE</scope>
</reference>
<proteinExistence type="predicted"/>
<dbReference type="EMBL" id="GEDG01029435">
    <property type="protein sequence ID" value="JAP12545.1"/>
    <property type="molecule type" value="Transcribed_RNA"/>
</dbReference>
<dbReference type="AlphaFoldDB" id="A0A0V0GWQ5"/>
<evidence type="ECO:0000313" key="1">
    <source>
        <dbReference type="EMBL" id="JAP12545.1"/>
    </source>
</evidence>
<organism evidence="1">
    <name type="scientific">Solanum chacoense</name>
    <name type="common">Chaco potato</name>
    <dbReference type="NCBI Taxonomy" id="4108"/>
    <lineage>
        <taxon>Eukaryota</taxon>
        <taxon>Viridiplantae</taxon>
        <taxon>Streptophyta</taxon>
        <taxon>Embryophyta</taxon>
        <taxon>Tracheophyta</taxon>
        <taxon>Spermatophyta</taxon>
        <taxon>Magnoliopsida</taxon>
        <taxon>eudicotyledons</taxon>
        <taxon>Gunneridae</taxon>
        <taxon>Pentapetalae</taxon>
        <taxon>asterids</taxon>
        <taxon>lamiids</taxon>
        <taxon>Solanales</taxon>
        <taxon>Solanaceae</taxon>
        <taxon>Solanoideae</taxon>
        <taxon>Solaneae</taxon>
        <taxon>Solanum</taxon>
    </lineage>
</organism>